<dbReference type="GO" id="GO:0016747">
    <property type="term" value="F:acyltransferase activity, transferring groups other than amino-acyl groups"/>
    <property type="evidence" value="ECO:0007669"/>
    <property type="project" value="InterPro"/>
</dbReference>
<dbReference type="InterPro" id="IPR016039">
    <property type="entry name" value="Thiolase-like"/>
</dbReference>
<comment type="similarity">
    <text evidence="1">Belongs to the thiolase-like superfamily. Thiolase family.</text>
</comment>
<comment type="caution">
    <text evidence="4">The sequence shown here is derived from an EMBL/GenBank/DDBJ whole genome shotgun (WGS) entry which is preliminary data.</text>
</comment>
<keyword evidence="5" id="KW-1185">Reference proteome</keyword>
<name>A0A9P6GJ69_9PLEO</name>
<sequence length="369" mass="39692">MPVSETPVIIGVGDIKNRTSNHKEPAVLIHEAILAAIKDTSAPDATALQSAIDSISVVKTWTWPYPDLPGLLASRLGVEPTYTFYSEHGGEKPARLFDEAAKRIARGENKLAVVAGGEALASLTACAAAGKLPPPGWTEPAESVESVFTPTGMDLGKNLGALHDLGTPIQVYPLYENAFRAHRGQSVKANHDESAKLYAEFSKIASQNEMSWFHGQYDDERKIGTVGKKNRMICSPYHRDPGCLVSNPNRRTTDPLLMNAFNTVNLAAACILTSTSHARALGIPEKKWIYPLSGAGASDAPLFWNRPNFHTSPCLSRTLDAALALAQTPVSDIDLFDIYACFPIVPKLAAQHLGLPMVGGEQSLTLLGD</sequence>
<protein>
    <recommendedName>
        <fullName evidence="6">Acetyl-CoA acetyltransferase</fullName>
    </recommendedName>
</protein>
<dbReference type="SUPFAM" id="SSF53901">
    <property type="entry name" value="Thiolase-like"/>
    <property type="match status" value="1"/>
</dbReference>
<evidence type="ECO:0008006" key="6">
    <source>
        <dbReference type="Google" id="ProtNLM"/>
    </source>
</evidence>
<dbReference type="PANTHER" id="PTHR18919">
    <property type="entry name" value="ACETYL-COA C-ACYLTRANSFERASE"/>
    <property type="match status" value="1"/>
</dbReference>
<evidence type="ECO:0000256" key="2">
    <source>
        <dbReference type="ARBA" id="ARBA00022679"/>
    </source>
</evidence>
<evidence type="ECO:0000256" key="3">
    <source>
        <dbReference type="ARBA" id="ARBA00023315"/>
    </source>
</evidence>
<reference evidence="4" key="1">
    <citation type="journal article" date="2020" name="Mol. Plant Microbe Interact.">
        <title>Genome Sequence of the Biocontrol Agent Coniothyrium minitans strain Conio (IMI 134523).</title>
        <authorList>
            <person name="Patel D."/>
            <person name="Shittu T.A."/>
            <person name="Baroncelli R."/>
            <person name="Muthumeenakshi S."/>
            <person name="Osborne T.H."/>
            <person name="Janganan T.K."/>
            <person name="Sreenivasaprasad S."/>
        </authorList>
    </citation>
    <scope>NUCLEOTIDE SEQUENCE</scope>
    <source>
        <strain evidence="4">Conio</strain>
    </source>
</reference>
<dbReference type="Gene3D" id="3.40.47.10">
    <property type="match status" value="1"/>
</dbReference>
<keyword evidence="2" id="KW-0808">Transferase</keyword>
<proteinExistence type="inferred from homology"/>
<evidence type="ECO:0000313" key="4">
    <source>
        <dbReference type="EMBL" id="KAF9736383.1"/>
    </source>
</evidence>
<dbReference type="PANTHER" id="PTHR18919:SF139">
    <property type="entry name" value="THIOLASE-LIKE PROTEIN TYPE 1 ADDITIONAL C-TERMINAL DOMAIN-CONTAINING PROTEIN"/>
    <property type="match status" value="1"/>
</dbReference>
<dbReference type="AlphaFoldDB" id="A0A9P6GJ69"/>
<gene>
    <name evidence="4" type="ORF">PMIN01_06299</name>
</gene>
<accession>A0A9P6GJ69</accession>
<evidence type="ECO:0000256" key="1">
    <source>
        <dbReference type="ARBA" id="ARBA00010982"/>
    </source>
</evidence>
<evidence type="ECO:0000313" key="5">
    <source>
        <dbReference type="Proteomes" id="UP000756921"/>
    </source>
</evidence>
<organism evidence="4 5">
    <name type="scientific">Paraphaeosphaeria minitans</name>
    <dbReference type="NCBI Taxonomy" id="565426"/>
    <lineage>
        <taxon>Eukaryota</taxon>
        <taxon>Fungi</taxon>
        <taxon>Dikarya</taxon>
        <taxon>Ascomycota</taxon>
        <taxon>Pezizomycotina</taxon>
        <taxon>Dothideomycetes</taxon>
        <taxon>Pleosporomycetidae</taxon>
        <taxon>Pleosporales</taxon>
        <taxon>Massarineae</taxon>
        <taxon>Didymosphaeriaceae</taxon>
        <taxon>Paraphaeosphaeria</taxon>
    </lineage>
</organism>
<dbReference type="Proteomes" id="UP000756921">
    <property type="component" value="Unassembled WGS sequence"/>
</dbReference>
<dbReference type="OrthoDB" id="435240at2759"/>
<dbReference type="EMBL" id="WJXW01000005">
    <property type="protein sequence ID" value="KAF9736383.1"/>
    <property type="molecule type" value="Genomic_DNA"/>
</dbReference>
<keyword evidence="3" id="KW-0012">Acyltransferase</keyword>